<comment type="caution">
    <text evidence="3">The sequence shown here is derived from an EMBL/GenBank/DDBJ whole genome shotgun (WGS) entry which is preliminary data.</text>
</comment>
<evidence type="ECO:0000256" key="1">
    <source>
        <dbReference type="SAM" id="Phobius"/>
    </source>
</evidence>
<evidence type="ECO:0000256" key="2">
    <source>
        <dbReference type="SAM" id="SignalP"/>
    </source>
</evidence>
<dbReference type="Proteomes" id="UP001642464">
    <property type="component" value="Unassembled WGS sequence"/>
</dbReference>
<feature type="signal peptide" evidence="2">
    <location>
        <begin position="1"/>
        <end position="25"/>
    </location>
</feature>
<reference evidence="3 4" key="1">
    <citation type="submission" date="2024-02" db="EMBL/GenBank/DDBJ databases">
        <authorList>
            <person name="Chen Y."/>
            <person name="Shah S."/>
            <person name="Dougan E. K."/>
            <person name="Thang M."/>
            <person name="Chan C."/>
        </authorList>
    </citation>
    <scope>NUCLEOTIDE SEQUENCE [LARGE SCALE GENOMIC DNA]</scope>
</reference>
<keyword evidence="1" id="KW-0472">Membrane</keyword>
<evidence type="ECO:0000313" key="4">
    <source>
        <dbReference type="Proteomes" id="UP001642464"/>
    </source>
</evidence>
<organism evidence="3 4">
    <name type="scientific">Durusdinium trenchii</name>
    <dbReference type="NCBI Taxonomy" id="1381693"/>
    <lineage>
        <taxon>Eukaryota</taxon>
        <taxon>Sar</taxon>
        <taxon>Alveolata</taxon>
        <taxon>Dinophyceae</taxon>
        <taxon>Suessiales</taxon>
        <taxon>Symbiodiniaceae</taxon>
        <taxon>Durusdinium</taxon>
    </lineage>
</organism>
<keyword evidence="2" id="KW-0732">Signal</keyword>
<protein>
    <submittedName>
        <fullName evidence="3">3-beta-glucosidase (Laminarinase (SacteLam55A</fullName>
    </submittedName>
</protein>
<dbReference type="InterPro" id="IPR059186">
    <property type="entry name" value="SACTE_4363"/>
</dbReference>
<keyword evidence="1" id="KW-1133">Transmembrane helix</keyword>
<feature type="transmembrane region" description="Helical" evidence="1">
    <location>
        <begin position="975"/>
        <end position="999"/>
    </location>
</feature>
<proteinExistence type="predicted"/>
<accession>A0ABP0IB25</accession>
<name>A0ABP0IB25_9DINO</name>
<keyword evidence="1" id="KW-0812">Transmembrane</keyword>
<feature type="chain" id="PRO_5047399376" evidence="2">
    <location>
        <begin position="26"/>
        <end position="1023"/>
    </location>
</feature>
<evidence type="ECO:0000313" key="3">
    <source>
        <dbReference type="EMBL" id="CAK8999792.1"/>
    </source>
</evidence>
<keyword evidence="4" id="KW-1185">Reference proteome</keyword>
<gene>
    <name evidence="3" type="ORF">SCF082_LOCUS6214</name>
</gene>
<dbReference type="EMBL" id="CAXAMM010003403">
    <property type="protein sequence ID" value="CAK8999792.1"/>
    <property type="molecule type" value="Genomic_DNA"/>
</dbReference>
<sequence length="1023" mass="113115">MLMQPASFGFPGVLGLLLLLWRGLGEPNPPEWPETVYIYGPEDASERNLTAEIAELLRELNNVSTGHYSSERKALLFKPGSYDVEVEVGYYVQVLGLGRHPKDVSFTSRRGVFSPPMGESPDPGSLDNFWRSAENFHQASSEGMLWAVSQACPLRRVHVDRNLSLFAPKAWASGGFLADVQVDGYTRLGGQQQWIMRNANISTPSASILGGQWNIVLVGCTGTPPETLPSNGAHVALTNVALTPTVAEKPFISVDSAGLFSLEIPIFRVLSVGPSFAEQEMTSSVPFSEVYLARSSDLTSLIQAKLDLGLHVVLSPGIYNLTAPLTLSTADQVLLGIGMATLVAPKDGRPCVYVKGSATGVRVAGLMLQAAASPSVLKVVPVSTLLQWGEPGAVSGDGGDPTKPGVLSDIFARVGGPDVDRSIGVDVVLRIYSNYVGEHGRSRPKHRAHRADGTIDWDLLYELVKERRQDCDYLTYDPPQKKPAFASYFRNINLFTPRAPLLRGFPCCGESFVQSWVKCFSGYEVEHVKISDPDKWFLQMMKPPADSEGKCPEFLEGVFWMRENVANENLVCLECAHWNKEGDMAIKHAFKDWTTGDSWWGSMLFKVKQKIWLKLKISPNKKWMTFSKDDYIYVLGPEDKLKDPNGKEVPFTPGEDLLRCTFNHGDPKQGLYYQYIMRRVARKDSEGNLVKTAAYQDLLERATRPYTEGGQGVCCNAFLCNVSDENYGLVYDALTDVQLLSSGQMLPEQNSQEMEMINARADVEMGYYDQVVGDNLWIWRADHAFVGQDTQPDPQNSLLPMSGRVPKASEYYLTAAGDYPAKTGLEVFGDFVTIYGLAVEHFIEDNTIWHGEAGRVYFYQNELPYDVDQETFGDKGYSGYRVSPTVQRHEAQGAGVYSYFRDFQCLVPSGFVAPSTDGVRFTNVFTRFLNGKPGIEHVLNDQGTPVLGFADPLSRLPSSIPSPPKSPRAHHRRGIPLWTVFLVGIVCAALGWLASMFFFRVLGKGARSYDTATSDCESDASKS</sequence>
<dbReference type="CDD" id="cd23669">
    <property type="entry name" value="GH55_SacteLam55A-like"/>
    <property type="match status" value="1"/>
</dbReference>